<feature type="compositionally biased region" description="Polar residues" evidence="4">
    <location>
        <begin position="233"/>
        <end position="244"/>
    </location>
</feature>
<keyword evidence="3" id="KW-0862">Zinc</keyword>
<evidence type="ECO:0000259" key="5">
    <source>
        <dbReference type="SMART" id="SM00249"/>
    </source>
</evidence>
<dbReference type="InterPro" id="IPR001965">
    <property type="entry name" value="Znf_PHD"/>
</dbReference>
<comment type="caution">
    <text evidence="6">The sequence shown here is derived from an EMBL/GenBank/DDBJ whole genome shotgun (WGS) entry which is preliminary data.</text>
</comment>
<name>A0A2B4RB43_STYPI</name>
<reference evidence="7" key="1">
    <citation type="journal article" date="2017" name="bioRxiv">
        <title>Comparative analysis of the genomes of Stylophora pistillata and Acropora digitifera provides evidence for extensive differences between species of corals.</title>
        <authorList>
            <person name="Voolstra C.R."/>
            <person name="Li Y."/>
            <person name="Liew Y.J."/>
            <person name="Baumgarten S."/>
            <person name="Zoccola D."/>
            <person name="Flot J.-F."/>
            <person name="Tambutte S."/>
            <person name="Allemand D."/>
            <person name="Aranda M."/>
        </authorList>
    </citation>
    <scope>NUCLEOTIDE SEQUENCE [LARGE SCALE GENOMIC DNA]</scope>
</reference>
<evidence type="ECO:0000256" key="4">
    <source>
        <dbReference type="SAM" id="MobiDB-lite"/>
    </source>
</evidence>
<feature type="domain" description="Zinc finger PHD-type" evidence="5">
    <location>
        <begin position="569"/>
        <end position="614"/>
    </location>
</feature>
<dbReference type="InterPro" id="IPR019080">
    <property type="entry name" value="YqaJ_viral_recombinase"/>
</dbReference>
<dbReference type="Pfam" id="PF09588">
    <property type="entry name" value="YqaJ"/>
    <property type="match status" value="1"/>
</dbReference>
<evidence type="ECO:0000256" key="2">
    <source>
        <dbReference type="ARBA" id="ARBA00022771"/>
    </source>
</evidence>
<dbReference type="InterPro" id="IPR011335">
    <property type="entry name" value="Restrct_endonuc-II-like"/>
</dbReference>
<dbReference type="Pfam" id="PF05380">
    <property type="entry name" value="Peptidase_A17"/>
    <property type="match status" value="2"/>
</dbReference>
<dbReference type="CDD" id="cd22343">
    <property type="entry name" value="PDDEXK_lambda_exonuclease-like"/>
    <property type="match status" value="1"/>
</dbReference>
<keyword evidence="2" id="KW-0863">Zinc-finger</keyword>
<gene>
    <name evidence="6" type="ORF">AWC38_SpisGene22317</name>
</gene>
<keyword evidence="7" id="KW-1185">Reference proteome</keyword>
<protein>
    <recommendedName>
        <fullName evidence="5">Zinc finger PHD-type domain-containing protein</fullName>
    </recommendedName>
</protein>
<keyword evidence="1" id="KW-0479">Metal-binding</keyword>
<dbReference type="PANTHER" id="PTHR47526:SF3">
    <property type="entry name" value="PHD-TYPE DOMAIN-CONTAINING PROTEIN"/>
    <property type="match status" value="1"/>
</dbReference>
<dbReference type="PANTHER" id="PTHR47526">
    <property type="entry name" value="ATP-DEPENDENT DNA HELICASE"/>
    <property type="match status" value="1"/>
</dbReference>
<dbReference type="Gene3D" id="3.30.420.10">
    <property type="entry name" value="Ribonuclease H-like superfamily/Ribonuclease H"/>
    <property type="match status" value="1"/>
</dbReference>
<dbReference type="Proteomes" id="UP000225706">
    <property type="component" value="Unassembled WGS sequence"/>
</dbReference>
<evidence type="ECO:0000313" key="6">
    <source>
        <dbReference type="EMBL" id="PFX13587.1"/>
    </source>
</evidence>
<dbReference type="InterPro" id="IPR011604">
    <property type="entry name" value="PDDEXK-like_dom_sf"/>
</dbReference>
<dbReference type="InterPro" id="IPR008042">
    <property type="entry name" value="Retrotrans_Pao"/>
</dbReference>
<dbReference type="InterPro" id="IPR036397">
    <property type="entry name" value="RNaseH_sf"/>
</dbReference>
<feature type="region of interest" description="Disordered" evidence="4">
    <location>
        <begin position="233"/>
        <end position="254"/>
    </location>
</feature>
<dbReference type="CDD" id="cd15489">
    <property type="entry name" value="PHD_SF"/>
    <property type="match status" value="1"/>
</dbReference>
<feature type="domain" description="Zinc finger PHD-type" evidence="5">
    <location>
        <begin position="644"/>
        <end position="695"/>
    </location>
</feature>
<dbReference type="InterPro" id="IPR013083">
    <property type="entry name" value="Znf_RING/FYVE/PHD"/>
</dbReference>
<dbReference type="OrthoDB" id="5985632at2759"/>
<dbReference type="GO" id="GO:0008270">
    <property type="term" value="F:zinc ion binding"/>
    <property type="evidence" value="ECO:0007669"/>
    <property type="project" value="UniProtKB-KW"/>
</dbReference>
<evidence type="ECO:0000256" key="1">
    <source>
        <dbReference type="ARBA" id="ARBA00022723"/>
    </source>
</evidence>
<dbReference type="GO" id="GO:0006281">
    <property type="term" value="P:DNA repair"/>
    <property type="evidence" value="ECO:0007669"/>
    <property type="project" value="UniProtKB-ARBA"/>
</dbReference>
<evidence type="ECO:0000313" key="7">
    <source>
        <dbReference type="Proteomes" id="UP000225706"/>
    </source>
</evidence>
<dbReference type="GO" id="GO:0003676">
    <property type="term" value="F:nucleic acid binding"/>
    <property type="evidence" value="ECO:0007669"/>
    <property type="project" value="InterPro"/>
</dbReference>
<organism evidence="6 7">
    <name type="scientific">Stylophora pistillata</name>
    <name type="common">Smooth cauliflower coral</name>
    <dbReference type="NCBI Taxonomy" id="50429"/>
    <lineage>
        <taxon>Eukaryota</taxon>
        <taxon>Metazoa</taxon>
        <taxon>Cnidaria</taxon>
        <taxon>Anthozoa</taxon>
        <taxon>Hexacorallia</taxon>
        <taxon>Scleractinia</taxon>
        <taxon>Astrocoeniina</taxon>
        <taxon>Pocilloporidae</taxon>
        <taxon>Stylophora</taxon>
    </lineage>
</organism>
<dbReference type="InterPro" id="IPR041588">
    <property type="entry name" value="Integrase_H2C2"/>
</dbReference>
<dbReference type="SUPFAM" id="SSF57903">
    <property type="entry name" value="FYVE/PHD zinc finger"/>
    <property type="match status" value="2"/>
</dbReference>
<dbReference type="InterPro" id="IPR011011">
    <property type="entry name" value="Znf_FYVE_PHD"/>
</dbReference>
<dbReference type="Gene3D" id="3.90.320.10">
    <property type="match status" value="1"/>
</dbReference>
<dbReference type="STRING" id="50429.A0A2B4RB43"/>
<dbReference type="Pfam" id="PF17921">
    <property type="entry name" value="Integrase_H2C2"/>
    <property type="match status" value="1"/>
</dbReference>
<dbReference type="Gene3D" id="1.10.340.70">
    <property type="match status" value="1"/>
</dbReference>
<evidence type="ECO:0000256" key="3">
    <source>
        <dbReference type="ARBA" id="ARBA00022833"/>
    </source>
</evidence>
<dbReference type="EMBL" id="LSMT01000939">
    <property type="protein sequence ID" value="PFX13587.1"/>
    <property type="molecule type" value="Genomic_DNA"/>
</dbReference>
<dbReference type="Gene3D" id="3.30.40.10">
    <property type="entry name" value="Zinc/RING finger domain, C3HC4 (zinc finger)"/>
    <property type="match status" value="2"/>
</dbReference>
<dbReference type="SUPFAM" id="SSF52980">
    <property type="entry name" value="Restriction endonuclease-like"/>
    <property type="match status" value="1"/>
</dbReference>
<sequence length="1668" mass="188301">MSDSFLSDSSKNTLVKEQNTVEKSSLVLTEYVKGLDNHVRCRYVEKIAVIGIDPSTLDTSHFDPECLPPIEAGDLVSYLVLETSYYTLNQFKNFKSLEAYNQVVSGFVTSVQGRVIADMFVVIGKVRRSQRMNDPPIKVWIIANKEGVIASAHCFNCLAGLGESCSHIASVLFYIEAWTRIHGKLACTQVKCTWLLPTYVKEVPYSKVKDIDFRSARRMKVELDKKIDEGQFNVDSQSSQNKAPSKSAECKPSDQEIGDLFRKLNECKNKPVILSLISPYADSFMLKSRRIPTLSDLFDPENLKLNYVDLLTKCSEIDISLSEAEIETIEEDTREQSRTSAFFIHRAGRIGASQSHTVFHTIAAQPSISLVKTICYPQLFKVTTEATLYGNKNEAKAIDAYTKAVSGKHKDFNVSKCGMFIDKSRPWLHATPDFLVTCSCCGDGCGEVKCPFSLKNGDFDSYFQKKSSCLQLVDGELQLKRDHQYYFQVQQQLLITECKYCDFVVCSFSESGPIIFVERIMPNPEHWDVVVPKLTQTWRICVLPELTSRWYTRKQHLPGIACTIDPDGICYCRKKLDERVLECSNKDCNIKKFHYSCLRITEAIPKTWYCPTCCLLPKFQKPKRGSKVCNNNSNDEKALSRTSVCICGKKATRTDRLIKCHNNECKNGQFFHLDCLHYKRMPNNWQTNWMCSSCKVNGNYQPAVSGTKTDVYKTPNNQPTTCTSQQLQPVNHAVSPIIDDRQDSSDDEPEIIKETKENIDKLAPLSDFQPLVTGTKTDVYKASNHQPTTCAPGTSQQSEPVNHVVSPIIDDSQNSSDDEAEIIKETKGNTDKLAPLGDLTQEHFEIIMSSNGYLDCTIIQQAQICLKKVNPLIEGFQRTTLGPCRNFSIITSLDNHVRCRYVEKIAVIGIDPSTLDTSHFDPECLPPIEAGDLVSYLVLETSYYTLNQFKNFKSLEAYNQVVSGFVTSVQGRVIADMFVVIVCPAMPYSMREQFLGKPKHDIIATIIYIKSPDEWATMKQESCRQNYPNIVSEIERSLYVDDLISGGPTSEKAKEIKSASQIVFAKGTFELHKWHSNVKELESTTYEQVSIEEETYAKGQSNVPRRKGTTLLGLPWDKENDTFGVSFPQEKADPSRRGILSKVARIYDPLGLASPISLGGKFLYRDVCDSKLNWDARLPSKLMQSWIRWEERLHEQLTVPSSKGVAAAVYAVVVQESGANQGLVAARARLSKKGLTIPRLELVSGHMAVNLFANVASALEGFPLIEKYCWLDSTVSLHWIVSPGTYKQFVSNSIDKIQAHSEVTWRHVGTSENPADLGSRSGDVTNNPSWYNGPKWLKNKACWPPDILTEGSDESMAEVNATRDVFAVAIATTDELDTLLEKSTYWRTRGICAWIMGFVHNVRSRKTGRLKGPLTTEETNKVIISWVKRAQSRAAADKQYQEDRLQLNLQPTQDGVLECRGRIQGDLPVCLPDSHPFTQVLVTQVHLGTLHGGVVSTMAKVRELYWVPRLRRLTKRIVNSCHGCRRYQAQAFLSPPQGDLQRDRTEGIKWQFDLSRVPWWGGQFERMVGLVKGALYKCIGNGLLSWTELEEVLLDIEVALNNRPLSYVDDDIQLPILTPSSFLYGQPNMLPELEPHRVQEHDLRKRAKYLRKCKDTLWSRYTNCFPTV</sequence>
<dbReference type="SMART" id="SM00249">
    <property type="entry name" value="PHD"/>
    <property type="match status" value="2"/>
</dbReference>
<proteinExistence type="predicted"/>
<accession>A0A2B4RB43</accession>